<reference evidence="1 2" key="1">
    <citation type="submission" date="2016-10" db="EMBL/GenBank/DDBJ databases">
        <authorList>
            <person name="de Groot N.N."/>
        </authorList>
    </citation>
    <scope>NUCLEOTIDE SEQUENCE [LARGE SCALE GENOMIC DNA]</scope>
    <source>
        <strain evidence="1 2">CGMCC 1.8925</strain>
    </source>
</reference>
<dbReference type="EMBL" id="FMVT01000001">
    <property type="protein sequence ID" value="SCX88962.1"/>
    <property type="molecule type" value="Genomic_DNA"/>
</dbReference>
<name>A0A1G5BFJ4_9RHOB</name>
<protein>
    <submittedName>
        <fullName evidence="1">Uncharacterized protein</fullName>
    </submittedName>
</protein>
<proteinExistence type="predicted"/>
<evidence type="ECO:0000313" key="2">
    <source>
        <dbReference type="Proteomes" id="UP000199502"/>
    </source>
</evidence>
<dbReference type="AlphaFoldDB" id="A0A1G5BFJ4"/>
<accession>A0A1G5BFJ4</accession>
<sequence length="95" mass="10622">MQTPHRRIAAMRFTLAVAMQAKLGTPEPGALRLTVIAVDREFPPDDPLRVALHEFADRMSCTPLDQFEMQAAGEKLFDAVRRATWPVCSRADLEA</sequence>
<keyword evidence="2" id="KW-1185">Reference proteome</keyword>
<dbReference type="STRING" id="336292.SAMN05660710_00126"/>
<gene>
    <name evidence="1" type="ORF">SAMN05660710_00126</name>
</gene>
<dbReference type="Proteomes" id="UP000199502">
    <property type="component" value="Unassembled WGS sequence"/>
</dbReference>
<organism evidence="1 2">
    <name type="scientific">Paracoccus tibetensis</name>
    <dbReference type="NCBI Taxonomy" id="336292"/>
    <lineage>
        <taxon>Bacteria</taxon>
        <taxon>Pseudomonadati</taxon>
        <taxon>Pseudomonadota</taxon>
        <taxon>Alphaproteobacteria</taxon>
        <taxon>Rhodobacterales</taxon>
        <taxon>Paracoccaceae</taxon>
        <taxon>Paracoccus</taxon>
    </lineage>
</organism>
<dbReference type="OrthoDB" id="7777676at2"/>
<dbReference type="RefSeq" id="WP_090739593.1">
    <property type="nucleotide sequence ID" value="NZ_FMVT01000001.1"/>
</dbReference>
<evidence type="ECO:0000313" key="1">
    <source>
        <dbReference type="EMBL" id="SCX88962.1"/>
    </source>
</evidence>